<dbReference type="EMBL" id="JBFOLJ010000004">
    <property type="protein sequence ID" value="KAL2543910.1"/>
    <property type="molecule type" value="Genomic_DNA"/>
</dbReference>
<dbReference type="PANTHER" id="PTHR14296:SF12">
    <property type="entry name" value="DDT DOMAIN-CONTAINING PROTEIN DDR4 ISOFORM X1"/>
    <property type="match status" value="1"/>
</dbReference>
<sequence>MATKLGFSITTPRFFTAPFRKPLIYVSASPSLLLQGFSRFISTAESCPLNADCWLFLLGPLLISKVFEPMIQSNLKVSAEEIENALIEQNKLLAQLHKALLKGIHPVSKTMDSSDAWMIALSKKLLMWWPWVAEGDFPLNGAKGEEISIYKELDPTVRLLILKALCEVRADQDDIVSYINEAIKSGTEVSTFRKDKLAGDGHGTAFWYDGNATIGYRLYKEVHIFESKLRVNAKDTVPAIDSQWETLATNLEEFRKIVDELSSSEVKWEVSVSKTVEANAISVLEKLQKKKQRALQRQKREQMLLNGIRKAGITRSCRNLRTIDYRFDDYDRAIKEAIQYTNKRKTSGAYYSDTDSRNSDSTESDGEMNDHQGSDDLDDTNDDMRDGGKEDNDKKNGNNNNGTKQKISPAHRPKGFRSSKRLAGVPVPAIAEGLNLRAKNRSRQRPLINTAIESPIVPDSEDEELSRETSKRVSMNSFAVATTTSRD</sequence>
<feature type="region of interest" description="Disordered" evidence="2">
    <location>
        <begin position="438"/>
        <end position="487"/>
    </location>
</feature>
<feature type="compositionally biased region" description="Basic residues" evidence="2">
    <location>
        <begin position="409"/>
        <end position="420"/>
    </location>
</feature>
<evidence type="ECO:0000313" key="4">
    <source>
        <dbReference type="Proteomes" id="UP001604277"/>
    </source>
</evidence>
<reference evidence="4" key="1">
    <citation type="submission" date="2024-07" db="EMBL/GenBank/DDBJ databases">
        <title>Two chromosome-level genome assemblies of Korean endemic species Abeliophyllum distichum and Forsythia ovata (Oleaceae).</title>
        <authorList>
            <person name="Jang H."/>
        </authorList>
    </citation>
    <scope>NUCLEOTIDE SEQUENCE [LARGE SCALE GENOMIC DNA]</scope>
</reference>
<evidence type="ECO:0000313" key="3">
    <source>
        <dbReference type="EMBL" id="KAL2543910.1"/>
    </source>
</evidence>
<keyword evidence="4" id="KW-1185">Reference proteome</keyword>
<organism evidence="3 4">
    <name type="scientific">Forsythia ovata</name>
    <dbReference type="NCBI Taxonomy" id="205694"/>
    <lineage>
        <taxon>Eukaryota</taxon>
        <taxon>Viridiplantae</taxon>
        <taxon>Streptophyta</taxon>
        <taxon>Embryophyta</taxon>
        <taxon>Tracheophyta</taxon>
        <taxon>Spermatophyta</taxon>
        <taxon>Magnoliopsida</taxon>
        <taxon>eudicotyledons</taxon>
        <taxon>Gunneridae</taxon>
        <taxon>Pentapetalae</taxon>
        <taxon>asterids</taxon>
        <taxon>lamiids</taxon>
        <taxon>Lamiales</taxon>
        <taxon>Oleaceae</taxon>
        <taxon>Forsythieae</taxon>
        <taxon>Forsythia</taxon>
    </lineage>
</organism>
<feature type="coiled-coil region" evidence="1">
    <location>
        <begin position="277"/>
        <end position="304"/>
    </location>
</feature>
<gene>
    <name evidence="3" type="ORF">Fot_13143</name>
</gene>
<dbReference type="InterPro" id="IPR028938">
    <property type="entry name" value="Rsf1-like"/>
</dbReference>
<feature type="compositionally biased region" description="Basic and acidic residues" evidence="2">
    <location>
        <begin position="382"/>
        <end position="396"/>
    </location>
</feature>
<keyword evidence="1" id="KW-0175">Coiled coil</keyword>
<comment type="caution">
    <text evidence="3">The sequence shown here is derived from an EMBL/GenBank/DDBJ whole genome shotgun (WGS) entry which is preliminary data.</text>
</comment>
<evidence type="ECO:0000256" key="1">
    <source>
        <dbReference type="SAM" id="Coils"/>
    </source>
</evidence>
<dbReference type="Proteomes" id="UP001604277">
    <property type="component" value="Unassembled WGS sequence"/>
</dbReference>
<name>A0ABD1W346_9LAMI</name>
<protein>
    <submittedName>
        <fullName evidence="3">DDT domain-containing protein DDR4</fullName>
    </submittedName>
</protein>
<proteinExistence type="predicted"/>
<dbReference type="PANTHER" id="PTHR14296">
    <property type="entry name" value="REMODELING AND SPACING FACTOR 1"/>
    <property type="match status" value="1"/>
</dbReference>
<evidence type="ECO:0000256" key="2">
    <source>
        <dbReference type="SAM" id="MobiDB-lite"/>
    </source>
</evidence>
<accession>A0ABD1W346</accession>
<dbReference type="AlphaFoldDB" id="A0ABD1W346"/>
<feature type="compositionally biased region" description="Polar residues" evidence="2">
    <location>
        <begin position="472"/>
        <end position="487"/>
    </location>
</feature>
<feature type="region of interest" description="Disordered" evidence="2">
    <location>
        <begin position="347"/>
        <end position="423"/>
    </location>
</feature>